<feature type="compositionally biased region" description="Low complexity" evidence="2">
    <location>
        <begin position="155"/>
        <end position="167"/>
    </location>
</feature>
<dbReference type="InterPro" id="IPR019734">
    <property type="entry name" value="TPR_rpt"/>
</dbReference>
<dbReference type="Proteomes" id="UP000298284">
    <property type="component" value="Unassembled WGS sequence"/>
</dbReference>
<dbReference type="EMBL" id="SRKZ01000004">
    <property type="protein sequence ID" value="TGD79321.1"/>
    <property type="molecule type" value="Genomic_DNA"/>
</dbReference>
<gene>
    <name evidence="3" type="ORF">EU557_13850</name>
</gene>
<dbReference type="OrthoDB" id="594666at2"/>
<dbReference type="RefSeq" id="WP_135531071.1">
    <property type="nucleotide sequence ID" value="NZ_SRKZ01000004.1"/>
</dbReference>
<accession>A0A4Z0MII4</accession>
<evidence type="ECO:0000313" key="4">
    <source>
        <dbReference type="Proteomes" id="UP000298284"/>
    </source>
</evidence>
<keyword evidence="4" id="KW-1185">Reference proteome</keyword>
<evidence type="ECO:0000313" key="3">
    <source>
        <dbReference type="EMBL" id="TGD79321.1"/>
    </source>
</evidence>
<name>A0A4Z0MII4_9BACT</name>
<evidence type="ECO:0000256" key="1">
    <source>
        <dbReference type="PROSITE-ProRule" id="PRU00339"/>
    </source>
</evidence>
<evidence type="ECO:0000256" key="2">
    <source>
        <dbReference type="SAM" id="MobiDB-lite"/>
    </source>
</evidence>
<keyword evidence="1" id="KW-0802">TPR repeat</keyword>
<feature type="repeat" description="TPR" evidence="1">
    <location>
        <begin position="478"/>
        <end position="511"/>
    </location>
</feature>
<feature type="region of interest" description="Disordered" evidence="2">
    <location>
        <begin position="216"/>
        <end position="242"/>
    </location>
</feature>
<proteinExistence type="predicted"/>
<comment type="caution">
    <text evidence="3">The sequence shown here is derived from an EMBL/GenBank/DDBJ whole genome shotgun (WGS) entry which is preliminary data.</text>
</comment>
<reference evidence="3 4" key="1">
    <citation type="submission" date="2019-04" db="EMBL/GenBank/DDBJ databases">
        <authorList>
            <person name="Feng G."/>
            <person name="Zhang J."/>
            <person name="Zhu H."/>
        </authorList>
    </citation>
    <scope>NUCLEOTIDE SEQUENCE [LARGE SCALE GENOMIC DNA]</scope>
    <source>
        <strain evidence="3 4">JCM 19491</strain>
    </source>
</reference>
<dbReference type="PROSITE" id="PS50005">
    <property type="entry name" value="TPR"/>
    <property type="match status" value="1"/>
</dbReference>
<feature type="region of interest" description="Disordered" evidence="2">
    <location>
        <begin position="144"/>
        <end position="170"/>
    </location>
</feature>
<sequence length="523" mass="56022">MTRASLLHILDHVSEISDAEIRELEQLAAAFPYCQTAHILLAKAAHDRGSMLASQRLRRAATYATNRELLRHLLEQPAPSPAAYTLPTAQPEAFAPATTPAVDTTEVAAHEPATTSSDESVAETADVLEPQDALLPDAEVTPELTEEVEPQATGQESYAAQQESAEAPITEPSASFETVSADVVAEAPASAYSVSEEFLHSSETEQALVLPDATATTVAPEEVEAPQEDANNATEEQHQPQAEPAIEVPAADQSFVADLTQPAPSSDTPLEKLEDEQEAPAVGIVALSATEVETDAPTGLADSEASEVETTIEALVEDLLPPTAPPIRPPANAGISRFEFDLVEPALPAPSAYRLPGLEDESEEEEDFPLPTVSKTGTPVFHADADLGYALGGGSRLGYDLQPRDGYTLDLPLDSFFEPDALLLAHIAANRPKPTKSSIDLINRFLKAQPRIKSPANDSKPADEQADLSVRSTQVAPAIASESLAKIMVKQGKIDKAIEIYERLMQRQPEKKAYFADQIQQLK</sequence>
<organism evidence="3 4">
    <name type="scientific">Hymenobacter wooponensis</name>
    <dbReference type="NCBI Taxonomy" id="1525360"/>
    <lineage>
        <taxon>Bacteria</taxon>
        <taxon>Pseudomonadati</taxon>
        <taxon>Bacteroidota</taxon>
        <taxon>Cytophagia</taxon>
        <taxon>Cytophagales</taxon>
        <taxon>Hymenobacteraceae</taxon>
        <taxon>Hymenobacter</taxon>
    </lineage>
</organism>
<protein>
    <submittedName>
        <fullName evidence="3">Uncharacterized protein</fullName>
    </submittedName>
</protein>
<dbReference type="AlphaFoldDB" id="A0A4Z0MII4"/>